<name>A0A6A6FZ48_9PEZI</name>
<evidence type="ECO:0000256" key="1">
    <source>
        <dbReference type="SAM" id="MobiDB-lite"/>
    </source>
</evidence>
<dbReference type="EMBL" id="ML992528">
    <property type="protein sequence ID" value="KAF2218776.1"/>
    <property type="molecule type" value="Genomic_DNA"/>
</dbReference>
<feature type="region of interest" description="Disordered" evidence="1">
    <location>
        <begin position="93"/>
        <end position="129"/>
    </location>
</feature>
<dbReference type="Proteomes" id="UP000799538">
    <property type="component" value="Unassembled WGS sequence"/>
</dbReference>
<evidence type="ECO:0000313" key="2">
    <source>
        <dbReference type="EMBL" id="KAF2218776.1"/>
    </source>
</evidence>
<gene>
    <name evidence="2" type="ORF">BDZ85DRAFT_285993</name>
</gene>
<protein>
    <submittedName>
        <fullName evidence="2">Uncharacterized protein</fullName>
    </submittedName>
</protein>
<evidence type="ECO:0000313" key="3">
    <source>
        <dbReference type="Proteomes" id="UP000799538"/>
    </source>
</evidence>
<feature type="compositionally biased region" description="Basic and acidic residues" evidence="1">
    <location>
        <begin position="93"/>
        <end position="103"/>
    </location>
</feature>
<organism evidence="2 3">
    <name type="scientific">Elsinoe ampelina</name>
    <dbReference type="NCBI Taxonomy" id="302913"/>
    <lineage>
        <taxon>Eukaryota</taxon>
        <taxon>Fungi</taxon>
        <taxon>Dikarya</taxon>
        <taxon>Ascomycota</taxon>
        <taxon>Pezizomycotina</taxon>
        <taxon>Dothideomycetes</taxon>
        <taxon>Dothideomycetidae</taxon>
        <taxon>Myriangiales</taxon>
        <taxon>Elsinoaceae</taxon>
        <taxon>Elsinoe</taxon>
    </lineage>
</organism>
<reference evidence="3" key="1">
    <citation type="journal article" date="2020" name="Stud. Mycol.">
        <title>101 Dothideomycetes genomes: A test case for predicting lifestyles and emergence of pathogens.</title>
        <authorList>
            <person name="Haridas S."/>
            <person name="Albert R."/>
            <person name="Binder M."/>
            <person name="Bloem J."/>
            <person name="LaButti K."/>
            <person name="Salamov A."/>
            <person name="Andreopoulos B."/>
            <person name="Baker S."/>
            <person name="Barry K."/>
            <person name="Bills G."/>
            <person name="Bluhm B."/>
            <person name="Cannon C."/>
            <person name="Castanera R."/>
            <person name="Culley D."/>
            <person name="Daum C."/>
            <person name="Ezra D."/>
            <person name="Gonzalez J."/>
            <person name="Henrissat B."/>
            <person name="Kuo A."/>
            <person name="Liang C."/>
            <person name="Lipzen A."/>
            <person name="Lutzoni F."/>
            <person name="Magnuson J."/>
            <person name="Mondo S."/>
            <person name="Nolan M."/>
            <person name="Ohm R."/>
            <person name="Pangilinan J."/>
            <person name="Park H.-J."/>
            <person name="Ramirez L."/>
            <person name="Alfaro M."/>
            <person name="Sun H."/>
            <person name="Tritt A."/>
            <person name="Yoshinaga Y."/>
            <person name="Zwiers L.-H."/>
            <person name="Turgeon B."/>
            <person name="Goodwin S."/>
            <person name="Spatafora J."/>
            <person name="Crous P."/>
            <person name="Grigoriev I."/>
        </authorList>
    </citation>
    <scope>NUCLEOTIDE SEQUENCE [LARGE SCALE GENOMIC DNA]</scope>
    <source>
        <strain evidence="3">CECT 20119</strain>
    </source>
</reference>
<keyword evidence="3" id="KW-1185">Reference proteome</keyword>
<accession>A0A6A6FZ48</accession>
<dbReference type="AlphaFoldDB" id="A0A6A6FZ48"/>
<sequence>MTIARAAIIDAATGGGNTLKRKKAIDAIVRITQAAGFQDYTSAIIKNYRHTATSDQRPHATIWLKNPQMERMGTHHPLHIYLDRNDGYEAHRLFLEKKDENPRRGKKKDKGKGKGKRREDKGGFRCILM</sequence>
<feature type="compositionally biased region" description="Basic residues" evidence="1">
    <location>
        <begin position="104"/>
        <end position="116"/>
    </location>
</feature>
<proteinExistence type="predicted"/>